<dbReference type="GO" id="GO:0009055">
    <property type="term" value="F:electron transfer activity"/>
    <property type="evidence" value="ECO:0007669"/>
    <property type="project" value="InterPro"/>
</dbReference>
<dbReference type="PANTHER" id="PTHR30600">
    <property type="entry name" value="CYTOCHROME C PEROXIDASE-RELATED"/>
    <property type="match status" value="1"/>
</dbReference>
<organism evidence="7 8">
    <name type="scientific">Urbifossiella limnaea</name>
    <dbReference type="NCBI Taxonomy" id="2528023"/>
    <lineage>
        <taxon>Bacteria</taxon>
        <taxon>Pseudomonadati</taxon>
        <taxon>Planctomycetota</taxon>
        <taxon>Planctomycetia</taxon>
        <taxon>Gemmatales</taxon>
        <taxon>Gemmataceae</taxon>
        <taxon>Urbifossiella</taxon>
    </lineage>
</organism>
<reference evidence="7 8" key="1">
    <citation type="submission" date="2019-02" db="EMBL/GenBank/DDBJ databases">
        <title>Deep-cultivation of Planctomycetes and their phenomic and genomic characterization uncovers novel biology.</title>
        <authorList>
            <person name="Wiegand S."/>
            <person name="Jogler M."/>
            <person name="Boedeker C."/>
            <person name="Pinto D."/>
            <person name="Vollmers J."/>
            <person name="Rivas-Marin E."/>
            <person name="Kohn T."/>
            <person name="Peeters S.H."/>
            <person name="Heuer A."/>
            <person name="Rast P."/>
            <person name="Oberbeckmann S."/>
            <person name="Bunk B."/>
            <person name="Jeske O."/>
            <person name="Meyerdierks A."/>
            <person name="Storesund J.E."/>
            <person name="Kallscheuer N."/>
            <person name="Luecker S."/>
            <person name="Lage O.M."/>
            <person name="Pohl T."/>
            <person name="Merkel B.J."/>
            <person name="Hornburger P."/>
            <person name="Mueller R.-W."/>
            <person name="Bruemmer F."/>
            <person name="Labrenz M."/>
            <person name="Spormann A.M."/>
            <person name="Op den Camp H."/>
            <person name="Overmann J."/>
            <person name="Amann R."/>
            <person name="Jetten M.S.M."/>
            <person name="Mascher T."/>
            <person name="Medema M.H."/>
            <person name="Devos D.P."/>
            <person name="Kaster A.-K."/>
            <person name="Ovreas L."/>
            <person name="Rohde M."/>
            <person name="Galperin M.Y."/>
            <person name="Jogler C."/>
        </authorList>
    </citation>
    <scope>NUCLEOTIDE SEQUENCE [LARGE SCALE GENOMIC DNA]</scope>
    <source>
        <strain evidence="7 8">ETA_A1</strain>
    </source>
</reference>
<dbReference type="OrthoDB" id="417271at2"/>
<dbReference type="SUPFAM" id="SSF46626">
    <property type="entry name" value="Cytochrome c"/>
    <property type="match status" value="1"/>
</dbReference>
<dbReference type="GO" id="GO:0046872">
    <property type="term" value="F:metal ion binding"/>
    <property type="evidence" value="ECO:0007669"/>
    <property type="project" value="UniProtKB-KW"/>
</dbReference>
<evidence type="ECO:0000313" key="8">
    <source>
        <dbReference type="Proteomes" id="UP000319576"/>
    </source>
</evidence>
<sequence length="444" mass="48554" precursor="true">MRRLAVLTLLVVAVPVTAEPNAAERGEKALTTTAFIPAFWTPRAVDSAWKQWGVAAKPADYDAALRDRYGLHPAPYPNDGLPMGLRKARHLFGTGVGADCMMCHGGSVMGTSYVGLGNASLDIQGLFEDLARADGIAKTLPFTFSQVRGTNEADGFGVYLLGFRNPDLSMKPSWTNLGLRDDTCADVPAWWLLKKKRTMYATGATDSRSVRSLMQFMMHPLNGPADFTKHELAFRDVQAYLLSLTPPKYPFPIDAAKADAGRAVFAEHCARCHGTYGATPTYPNRIVPLAEIGTDPVRHRSVNEAYAAAYTASWFGKEPAGWFVDGKLLRWTPGYQAPPLDGVWATAPYLHNGSVPTLAGVLNSKARPNLFTRSFRTGVDDYDRDQVGWKVTELAAPPGADVPPVERRKVYDTTRSGRSNAGHTFGDDLTDAERRAVIEYLKTL</sequence>
<dbReference type="KEGG" id="uli:ETAA1_19910"/>
<accession>A0A517XRA1</accession>
<dbReference type="GO" id="GO:0004130">
    <property type="term" value="F:cytochrome-c peroxidase activity"/>
    <property type="evidence" value="ECO:0007669"/>
    <property type="project" value="TreeGrafter"/>
</dbReference>
<dbReference type="Pfam" id="PF21419">
    <property type="entry name" value="RoxA-like_Cyt-c"/>
    <property type="match status" value="1"/>
</dbReference>
<protein>
    <submittedName>
        <fullName evidence="7">Cytochrome c</fullName>
    </submittedName>
</protein>
<evidence type="ECO:0000313" key="7">
    <source>
        <dbReference type="EMBL" id="QDU20048.1"/>
    </source>
</evidence>
<dbReference type="RefSeq" id="WP_145236950.1">
    <property type="nucleotide sequence ID" value="NZ_CP036273.1"/>
</dbReference>
<keyword evidence="8" id="KW-1185">Reference proteome</keyword>
<dbReference type="InterPro" id="IPR009056">
    <property type="entry name" value="Cyt_c-like_dom"/>
</dbReference>
<proteinExistence type="predicted"/>
<dbReference type="PANTHER" id="PTHR30600:SF9">
    <property type="entry name" value="BLR7738 PROTEIN"/>
    <property type="match status" value="1"/>
</dbReference>
<evidence type="ECO:0000256" key="1">
    <source>
        <dbReference type="ARBA" id="ARBA00022617"/>
    </source>
</evidence>
<dbReference type="InterPro" id="IPR051395">
    <property type="entry name" value="Cytochrome_c_Peroxidase/MauG"/>
</dbReference>
<feature type="signal peptide" evidence="5">
    <location>
        <begin position="1"/>
        <end position="18"/>
    </location>
</feature>
<dbReference type="AlphaFoldDB" id="A0A517XRA1"/>
<keyword evidence="3 4" id="KW-0408">Iron</keyword>
<dbReference type="PROSITE" id="PS51007">
    <property type="entry name" value="CYTC"/>
    <property type="match status" value="1"/>
</dbReference>
<evidence type="ECO:0000256" key="2">
    <source>
        <dbReference type="ARBA" id="ARBA00022723"/>
    </source>
</evidence>
<evidence type="ECO:0000256" key="4">
    <source>
        <dbReference type="PROSITE-ProRule" id="PRU00433"/>
    </source>
</evidence>
<dbReference type="Gene3D" id="1.10.760.10">
    <property type="entry name" value="Cytochrome c-like domain"/>
    <property type="match status" value="1"/>
</dbReference>
<dbReference type="InterPro" id="IPR036909">
    <property type="entry name" value="Cyt_c-like_dom_sf"/>
</dbReference>
<evidence type="ECO:0000256" key="3">
    <source>
        <dbReference type="ARBA" id="ARBA00023004"/>
    </source>
</evidence>
<evidence type="ECO:0000256" key="5">
    <source>
        <dbReference type="SAM" id="SignalP"/>
    </source>
</evidence>
<feature type="chain" id="PRO_5021754365" evidence="5">
    <location>
        <begin position="19"/>
        <end position="444"/>
    </location>
</feature>
<keyword evidence="1 4" id="KW-0349">Heme</keyword>
<feature type="domain" description="Cytochrome c" evidence="6">
    <location>
        <begin position="256"/>
        <end position="444"/>
    </location>
</feature>
<keyword evidence="5" id="KW-0732">Signal</keyword>
<dbReference type="Proteomes" id="UP000319576">
    <property type="component" value="Chromosome"/>
</dbReference>
<keyword evidence="2 4" id="KW-0479">Metal-binding</keyword>
<name>A0A517XRA1_9BACT</name>
<evidence type="ECO:0000259" key="6">
    <source>
        <dbReference type="PROSITE" id="PS51007"/>
    </source>
</evidence>
<gene>
    <name evidence="7" type="ORF">ETAA1_19910</name>
</gene>
<dbReference type="EMBL" id="CP036273">
    <property type="protein sequence ID" value="QDU20048.1"/>
    <property type="molecule type" value="Genomic_DNA"/>
</dbReference>
<dbReference type="GO" id="GO:0020037">
    <property type="term" value="F:heme binding"/>
    <property type="evidence" value="ECO:0007669"/>
    <property type="project" value="InterPro"/>
</dbReference>